<evidence type="ECO:0000256" key="12">
    <source>
        <dbReference type="HAMAP-Rule" id="MF_01393"/>
    </source>
</evidence>
<dbReference type="Gene3D" id="1.20.120.220">
    <property type="entry name" value="ATP synthase, F0 complex, subunit A"/>
    <property type="match status" value="1"/>
</dbReference>
<dbReference type="InterPro" id="IPR023011">
    <property type="entry name" value="ATP_synth_F0_asu_AS"/>
</dbReference>
<dbReference type="PROSITE" id="PS00449">
    <property type="entry name" value="ATPASE_A"/>
    <property type="match status" value="1"/>
</dbReference>
<dbReference type="Pfam" id="PF00119">
    <property type="entry name" value="ATP-synt_A"/>
    <property type="match status" value="1"/>
</dbReference>
<dbReference type="HAMAP" id="MF_01393">
    <property type="entry name" value="ATP_synth_a_bact"/>
    <property type="match status" value="1"/>
</dbReference>
<dbReference type="CDD" id="cd00310">
    <property type="entry name" value="ATP-synt_Fo_a_6"/>
    <property type="match status" value="1"/>
</dbReference>
<evidence type="ECO:0000256" key="9">
    <source>
        <dbReference type="ARBA" id="ARBA00023065"/>
    </source>
</evidence>
<dbReference type="GO" id="GO:0042777">
    <property type="term" value="P:proton motive force-driven plasma membrane ATP synthesis"/>
    <property type="evidence" value="ECO:0007669"/>
    <property type="project" value="TreeGrafter"/>
</dbReference>
<feature type="transmembrane region" description="Helical" evidence="12">
    <location>
        <begin position="37"/>
        <end position="60"/>
    </location>
</feature>
<dbReference type="GO" id="GO:0005886">
    <property type="term" value="C:plasma membrane"/>
    <property type="evidence" value="ECO:0007669"/>
    <property type="project" value="UniProtKB-SubCell"/>
</dbReference>
<feature type="transmembrane region" description="Helical" evidence="12">
    <location>
        <begin position="216"/>
        <end position="237"/>
    </location>
</feature>
<name>A0A1H9J9J5_9GAMM</name>
<dbReference type="PANTHER" id="PTHR42823">
    <property type="entry name" value="ATP SYNTHASE SUBUNIT A, CHLOROPLASTIC"/>
    <property type="match status" value="1"/>
</dbReference>
<dbReference type="OrthoDB" id="9789241at2"/>
<keyword evidence="10 12" id="KW-0472">Membrane</keyword>
<comment type="similarity">
    <text evidence="2 12 13">Belongs to the ATPase A chain family.</text>
</comment>
<keyword evidence="7 12" id="KW-0375">Hydrogen ion transport</keyword>
<keyword evidence="8 12" id="KW-1133">Transmembrane helix</keyword>
<gene>
    <name evidence="12" type="primary">atpB</name>
    <name evidence="14" type="ORF">SAMN04488038_11169</name>
</gene>
<keyword evidence="9 12" id="KW-0406">Ion transport</keyword>
<dbReference type="STRING" id="489703.SAMN04488038_11169"/>
<sequence>MAAEEGTHDSGSYVVHHLTNLKLDLQTMTLNEHATGFWVLNIDSVVFSVVLGALFLFLFLRVAARANSGVPTGVENFVEMCVEFVSNQVKEVFPGAGSLVAPLGITVFIWVLLMNIMDIFPVDWFPYIGEHVFGLSHLRVVPSTDVNITFGMSISIFVLMYIFSFVYKGPIGLGKEFLTHPFYIHAHGPAALVNIPLMAVNVVLRLVEDLAKPVSLALRLFGNLFAGELIFVLIAVFSSNAFNHGVAGFIGFGLFGGLIQFLWAAFHLLVIPLQAFVFMVLTIVYLASAAQSHGEDH</sequence>
<keyword evidence="4 12" id="KW-1003">Cell membrane</keyword>
<organism evidence="14 15">
    <name type="scientific">Solimonas aquatica</name>
    <dbReference type="NCBI Taxonomy" id="489703"/>
    <lineage>
        <taxon>Bacteria</taxon>
        <taxon>Pseudomonadati</taxon>
        <taxon>Pseudomonadota</taxon>
        <taxon>Gammaproteobacteria</taxon>
        <taxon>Nevskiales</taxon>
        <taxon>Nevskiaceae</taxon>
        <taxon>Solimonas</taxon>
    </lineage>
</organism>
<dbReference type="GO" id="GO:0045259">
    <property type="term" value="C:proton-transporting ATP synthase complex"/>
    <property type="evidence" value="ECO:0007669"/>
    <property type="project" value="UniProtKB-KW"/>
</dbReference>
<dbReference type="FunFam" id="1.20.120.220:FF:000002">
    <property type="entry name" value="ATP synthase subunit a"/>
    <property type="match status" value="1"/>
</dbReference>
<evidence type="ECO:0000256" key="13">
    <source>
        <dbReference type="RuleBase" id="RU000483"/>
    </source>
</evidence>
<keyword evidence="3 12" id="KW-0813">Transport</keyword>
<evidence type="ECO:0000256" key="4">
    <source>
        <dbReference type="ARBA" id="ARBA00022475"/>
    </source>
</evidence>
<dbReference type="InterPro" id="IPR035908">
    <property type="entry name" value="F0_ATP_A_sf"/>
</dbReference>
<feature type="transmembrane region" description="Helical" evidence="12">
    <location>
        <begin position="269"/>
        <end position="287"/>
    </location>
</feature>
<evidence type="ECO:0000256" key="6">
    <source>
        <dbReference type="ARBA" id="ARBA00022692"/>
    </source>
</evidence>
<evidence type="ECO:0000256" key="5">
    <source>
        <dbReference type="ARBA" id="ARBA00022547"/>
    </source>
</evidence>
<protein>
    <recommendedName>
        <fullName evidence="12 13">ATP synthase subunit a</fullName>
    </recommendedName>
    <alternativeName>
        <fullName evidence="12">ATP synthase F0 sector subunit a</fullName>
    </alternativeName>
    <alternativeName>
        <fullName evidence="12">F-ATPase subunit 6</fullName>
    </alternativeName>
</protein>
<proteinExistence type="inferred from homology"/>
<dbReference type="PANTHER" id="PTHR42823:SF3">
    <property type="entry name" value="ATP SYNTHASE SUBUNIT A, CHLOROPLASTIC"/>
    <property type="match status" value="1"/>
</dbReference>
<feature type="transmembrane region" description="Helical" evidence="12">
    <location>
        <begin position="182"/>
        <end position="204"/>
    </location>
</feature>
<dbReference type="GO" id="GO:0046933">
    <property type="term" value="F:proton-transporting ATP synthase activity, rotational mechanism"/>
    <property type="evidence" value="ECO:0007669"/>
    <property type="project" value="UniProtKB-UniRule"/>
</dbReference>
<keyword evidence="15" id="KW-1185">Reference proteome</keyword>
<dbReference type="EMBL" id="FOFS01000011">
    <property type="protein sequence ID" value="SEQ83453.1"/>
    <property type="molecule type" value="Genomic_DNA"/>
</dbReference>
<evidence type="ECO:0000256" key="11">
    <source>
        <dbReference type="ARBA" id="ARBA00023310"/>
    </source>
</evidence>
<accession>A0A1H9J9J5</accession>
<evidence type="ECO:0000313" key="14">
    <source>
        <dbReference type="EMBL" id="SEQ83453.1"/>
    </source>
</evidence>
<evidence type="ECO:0000256" key="1">
    <source>
        <dbReference type="ARBA" id="ARBA00004141"/>
    </source>
</evidence>
<evidence type="ECO:0000256" key="8">
    <source>
        <dbReference type="ARBA" id="ARBA00022989"/>
    </source>
</evidence>
<comment type="function">
    <text evidence="12 13">Key component of the proton channel; it plays a direct role in the translocation of protons across the membrane.</text>
</comment>
<dbReference type="RefSeq" id="WP_093287516.1">
    <property type="nucleotide sequence ID" value="NZ_FOFS01000011.1"/>
</dbReference>
<reference evidence="14 15" key="1">
    <citation type="submission" date="2016-10" db="EMBL/GenBank/DDBJ databases">
        <authorList>
            <person name="de Groot N.N."/>
        </authorList>
    </citation>
    <scope>NUCLEOTIDE SEQUENCE [LARGE SCALE GENOMIC DNA]</scope>
    <source>
        <strain evidence="14 15">DSM 25927</strain>
    </source>
</reference>
<keyword evidence="6 12" id="KW-0812">Transmembrane</keyword>
<keyword evidence="5 12" id="KW-0138">CF(0)</keyword>
<feature type="transmembrane region" description="Helical" evidence="12">
    <location>
        <begin position="148"/>
        <end position="170"/>
    </location>
</feature>
<evidence type="ECO:0000256" key="2">
    <source>
        <dbReference type="ARBA" id="ARBA00006810"/>
    </source>
</evidence>
<dbReference type="AlphaFoldDB" id="A0A1H9J9J5"/>
<evidence type="ECO:0000256" key="3">
    <source>
        <dbReference type="ARBA" id="ARBA00022448"/>
    </source>
</evidence>
<dbReference type="SUPFAM" id="SSF81336">
    <property type="entry name" value="F1F0 ATP synthase subunit A"/>
    <property type="match status" value="1"/>
</dbReference>
<dbReference type="InterPro" id="IPR045082">
    <property type="entry name" value="ATP_syn_F0_a_bact/chloroplast"/>
</dbReference>
<dbReference type="InterPro" id="IPR000568">
    <property type="entry name" value="ATP_synth_F0_asu"/>
</dbReference>
<keyword evidence="11 12" id="KW-0066">ATP synthesis</keyword>
<comment type="subcellular location">
    <subcellularLocation>
        <location evidence="12 13">Cell membrane</location>
        <topology evidence="12 13">Multi-pass membrane protein</topology>
    </subcellularLocation>
    <subcellularLocation>
        <location evidence="1">Membrane</location>
        <topology evidence="1">Multi-pass membrane protein</topology>
    </subcellularLocation>
</comment>
<evidence type="ECO:0000313" key="15">
    <source>
        <dbReference type="Proteomes" id="UP000199233"/>
    </source>
</evidence>
<evidence type="ECO:0000256" key="7">
    <source>
        <dbReference type="ARBA" id="ARBA00022781"/>
    </source>
</evidence>
<dbReference type="NCBIfam" id="NF004477">
    <property type="entry name" value="PRK05815.1-1"/>
    <property type="match status" value="1"/>
</dbReference>
<feature type="transmembrane region" description="Helical" evidence="12">
    <location>
        <begin position="244"/>
        <end position="263"/>
    </location>
</feature>
<dbReference type="Proteomes" id="UP000199233">
    <property type="component" value="Unassembled WGS sequence"/>
</dbReference>
<feature type="transmembrane region" description="Helical" evidence="12">
    <location>
        <begin position="96"/>
        <end position="117"/>
    </location>
</feature>
<dbReference type="NCBIfam" id="TIGR01131">
    <property type="entry name" value="ATP_synt_6_or_A"/>
    <property type="match status" value="1"/>
</dbReference>
<evidence type="ECO:0000256" key="10">
    <source>
        <dbReference type="ARBA" id="ARBA00023136"/>
    </source>
</evidence>